<evidence type="ECO:0000313" key="2">
    <source>
        <dbReference type="Proteomes" id="UP000250235"/>
    </source>
</evidence>
<gene>
    <name evidence="1" type="ORF">F511_26071</name>
</gene>
<dbReference type="EMBL" id="KV014389">
    <property type="protein sequence ID" value="KZV22353.1"/>
    <property type="molecule type" value="Genomic_DNA"/>
</dbReference>
<sequence length="99" mass="10925">MRMLDDEPVCPFKQEGQGLWVDEPLYPSHSPVWDLFPIDLISDELDQTTQPKDSFCATSHAEKFNGMCGAFLLPDLPAEPLGSLDFMVAGKEVPSELAA</sequence>
<evidence type="ECO:0000313" key="1">
    <source>
        <dbReference type="EMBL" id="KZV22353.1"/>
    </source>
</evidence>
<dbReference type="Proteomes" id="UP000250235">
    <property type="component" value="Unassembled WGS sequence"/>
</dbReference>
<organism evidence="1 2">
    <name type="scientific">Dorcoceras hygrometricum</name>
    <dbReference type="NCBI Taxonomy" id="472368"/>
    <lineage>
        <taxon>Eukaryota</taxon>
        <taxon>Viridiplantae</taxon>
        <taxon>Streptophyta</taxon>
        <taxon>Embryophyta</taxon>
        <taxon>Tracheophyta</taxon>
        <taxon>Spermatophyta</taxon>
        <taxon>Magnoliopsida</taxon>
        <taxon>eudicotyledons</taxon>
        <taxon>Gunneridae</taxon>
        <taxon>Pentapetalae</taxon>
        <taxon>asterids</taxon>
        <taxon>lamiids</taxon>
        <taxon>Lamiales</taxon>
        <taxon>Gesneriaceae</taxon>
        <taxon>Didymocarpoideae</taxon>
        <taxon>Trichosporeae</taxon>
        <taxon>Loxocarpinae</taxon>
        <taxon>Dorcoceras</taxon>
    </lineage>
</organism>
<name>A0A2Z7AKY1_9LAMI</name>
<proteinExistence type="predicted"/>
<reference evidence="1 2" key="1">
    <citation type="journal article" date="2015" name="Proc. Natl. Acad. Sci. U.S.A.">
        <title>The resurrection genome of Boea hygrometrica: A blueprint for survival of dehydration.</title>
        <authorList>
            <person name="Xiao L."/>
            <person name="Yang G."/>
            <person name="Zhang L."/>
            <person name="Yang X."/>
            <person name="Zhao S."/>
            <person name="Ji Z."/>
            <person name="Zhou Q."/>
            <person name="Hu M."/>
            <person name="Wang Y."/>
            <person name="Chen M."/>
            <person name="Xu Y."/>
            <person name="Jin H."/>
            <person name="Xiao X."/>
            <person name="Hu G."/>
            <person name="Bao F."/>
            <person name="Hu Y."/>
            <person name="Wan P."/>
            <person name="Li L."/>
            <person name="Deng X."/>
            <person name="Kuang T."/>
            <person name="Xiang C."/>
            <person name="Zhu J.K."/>
            <person name="Oliver M.J."/>
            <person name="He Y."/>
        </authorList>
    </citation>
    <scope>NUCLEOTIDE SEQUENCE [LARGE SCALE GENOMIC DNA]</scope>
    <source>
        <strain evidence="2">cv. XS01</strain>
    </source>
</reference>
<protein>
    <submittedName>
        <fullName evidence="1">Uncharacterized protein</fullName>
    </submittedName>
</protein>
<dbReference type="AlphaFoldDB" id="A0A2Z7AKY1"/>
<keyword evidence="2" id="KW-1185">Reference proteome</keyword>
<accession>A0A2Z7AKY1</accession>